<dbReference type="Proteomes" id="UP000008783">
    <property type="component" value="Unassembled WGS sequence"/>
</dbReference>
<feature type="compositionally biased region" description="Pro residues" evidence="1">
    <location>
        <begin position="109"/>
        <end position="129"/>
    </location>
</feature>
<dbReference type="PRINTS" id="PR01217">
    <property type="entry name" value="PRICHEXTENSN"/>
</dbReference>
<evidence type="ECO:0000256" key="1">
    <source>
        <dbReference type="SAM" id="MobiDB-lite"/>
    </source>
</evidence>
<sequence length="254" mass="24940">MQSHDANLRSKGRNNGPPHWPGSLINSHSNSYTSPLYPCNLHFVVFLNSVNMRSFAVLAALVICLSQVTVDVTASTSKPTKTDYFGGRPARRSSLPSTLLTEVLCAAGPTPPPGAGAGGPTPPPPPPAPEAEAPAPSPNGTAVSPTSHPAPAGPPGPVPGDMSSGQCMCPPPPSCAAGGAGTPPAPSGGAADPSTQPAPADNSTAPEPSAPQPDAPTNGTDVPTGDSAGAAAVASPEAMTFTGIVAMSLAAIAL</sequence>
<dbReference type="InParanoid" id="E3K8A5"/>
<keyword evidence="3" id="KW-1185">Reference proteome</keyword>
<organism evidence="2 3">
    <name type="scientific">Puccinia graminis f. sp. tritici (strain CRL 75-36-700-3 / race SCCL)</name>
    <name type="common">Black stem rust fungus</name>
    <dbReference type="NCBI Taxonomy" id="418459"/>
    <lineage>
        <taxon>Eukaryota</taxon>
        <taxon>Fungi</taxon>
        <taxon>Dikarya</taxon>
        <taxon>Basidiomycota</taxon>
        <taxon>Pucciniomycotina</taxon>
        <taxon>Pucciniomycetes</taxon>
        <taxon>Pucciniales</taxon>
        <taxon>Pucciniaceae</taxon>
        <taxon>Puccinia</taxon>
    </lineage>
</organism>
<accession>E3K8A5</accession>
<evidence type="ECO:0000313" key="2">
    <source>
        <dbReference type="EMBL" id="EFP80723.2"/>
    </source>
</evidence>
<proteinExistence type="predicted"/>
<evidence type="ECO:0000313" key="3">
    <source>
        <dbReference type="Proteomes" id="UP000008783"/>
    </source>
</evidence>
<dbReference type="AlphaFoldDB" id="E3K8A5"/>
<reference key="1">
    <citation type="submission" date="2007-01" db="EMBL/GenBank/DDBJ databases">
        <title>The Genome Sequence of Puccinia graminis f. sp. tritici Strain CRL 75-36-700-3.</title>
        <authorList>
            <consortium name="The Broad Institute Genome Sequencing Platform"/>
            <person name="Birren B."/>
            <person name="Lander E."/>
            <person name="Galagan J."/>
            <person name="Nusbaum C."/>
            <person name="Devon K."/>
            <person name="Cuomo C."/>
            <person name="Jaffe D."/>
            <person name="Butler J."/>
            <person name="Alvarez P."/>
            <person name="Gnerre S."/>
            <person name="Grabherr M."/>
            <person name="Mauceli E."/>
            <person name="Brockman W."/>
            <person name="Young S."/>
            <person name="LaButti K."/>
            <person name="Sykes S."/>
            <person name="DeCaprio D."/>
            <person name="Crawford M."/>
            <person name="Koehrsen M."/>
            <person name="Engels R."/>
            <person name="Montgomery P."/>
            <person name="Pearson M."/>
            <person name="Howarth C."/>
            <person name="Larson L."/>
            <person name="White J."/>
            <person name="Zeng Q."/>
            <person name="Kodira C."/>
            <person name="Yandava C."/>
            <person name="Alvarado L."/>
            <person name="O'Leary S."/>
            <person name="Szabo L."/>
            <person name="Dean R."/>
            <person name="Schein J."/>
        </authorList>
    </citation>
    <scope>NUCLEOTIDE SEQUENCE</scope>
    <source>
        <strain>CRL 75-36-700-3</strain>
    </source>
</reference>
<dbReference type="EMBL" id="DS178276">
    <property type="protein sequence ID" value="EFP80723.2"/>
    <property type="molecule type" value="Genomic_DNA"/>
</dbReference>
<feature type="compositionally biased region" description="Polar residues" evidence="1">
    <location>
        <begin position="195"/>
        <end position="206"/>
    </location>
</feature>
<dbReference type="OrthoDB" id="10604540at2759"/>
<dbReference type="STRING" id="418459.E3K8A5"/>
<feature type="compositionally biased region" description="Polar residues" evidence="1">
    <location>
        <begin position="138"/>
        <end position="147"/>
    </location>
</feature>
<dbReference type="RefSeq" id="XP_003325142.2">
    <property type="nucleotide sequence ID" value="XM_003325094.2"/>
</dbReference>
<dbReference type="KEGG" id="pgr:PGTG_06679"/>
<name>E3K8A5_PUCGT</name>
<feature type="region of interest" description="Disordered" evidence="1">
    <location>
        <begin position="105"/>
        <end position="231"/>
    </location>
</feature>
<reference evidence="3" key="2">
    <citation type="journal article" date="2011" name="Proc. Natl. Acad. Sci. U.S.A.">
        <title>Obligate biotrophy features unraveled by the genomic analysis of rust fungi.</title>
        <authorList>
            <person name="Duplessis S."/>
            <person name="Cuomo C.A."/>
            <person name="Lin Y.-C."/>
            <person name="Aerts A."/>
            <person name="Tisserant E."/>
            <person name="Veneault-Fourrey C."/>
            <person name="Joly D.L."/>
            <person name="Hacquard S."/>
            <person name="Amselem J."/>
            <person name="Cantarel B.L."/>
            <person name="Chiu R."/>
            <person name="Coutinho P.M."/>
            <person name="Feau N."/>
            <person name="Field M."/>
            <person name="Frey P."/>
            <person name="Gelhaye E."/>
            <person name="Goldberg J."/>
            <person name="Grabherr M.G."/>
            <person name="Kodira C.D."/>
            <person name="Kohler A."/>
            <person name="Kuees U."/>
            <person name="Lindquist E.A."/>
            <person name="Lucas S.M."/>
            <person name="Mago R."/>
            <person name="Mauceli E."/>
            <person name="Morin E."/>
            <person name="Murat C."/>
            <person name="Pangilinan J.L."/>
            <person name="Park R."/>
            <person name="Pearson M."/>
            <person name="Quesneville H."/>
            <person name="Rouhier N."/>
            <person name="Sakthikumar S."/>
            <person name="Salamov A.A."/>
            <person name="Schmutz J."/>
            <person name="Selles B."/>
            <person name="Shapiro H."/>
            <person name="Tanguay P."/>
            <person name="Tuskan G.A."/>
            <person name="Henrissat B."/>
            <person name="Van de Peer Y."/>
            <person name="Rouze P."/>
            <person name="Ellis J.G."/>
            <person name="Dodds P.N."/>
            <person name="Schein J.E."/>
            <person name="Zhong S."/>
            <person name="Hamelin R.C."/>
            <person name="Grigoriev I.V."/>
            <person name="Szabo L.J."/>
            <person name="Martin F."/>
        </authorList>
    </citation>
    <scope>NUCLEOTIDE SEQUENCE [LARGE SCALE GENOMIC DNA]</scope>
    <source>
        <strain evidence="3">CRL 75-36-700-3 / race SCCL</strain>
    </source>
</reference>
<dbReference type="VEuPathDB" id="FungiDB:PGTG_06679"/>
<feature type="region of interest" description="Disordered" evidence="1">
    <location>
        <begin position="1"/>
        <end position="22"/>
    </location>
</feature>
<dbReference type="GeneID" id="10539742"/>
<dbReference type="HOGENOM" id="CLU_095781_0_0_1"/>
<gene>
    <name evidence="2" type="ORF">PGTG_06679</name>
</gene>
<protein>
    <submittedName>
        <fullName evidence="2">Uncharacterized protein</fullName>
    </submittedName>
</protein>